<evidence type="ECO:0000313" key="3">
    <source>
        <dbReference type="Proteomes" id="UP000799779"/>
    </source>
</evidence>
<dbReference type="Proteomes" id="UP000799779">
    <property type="component" value="Unassembled WGS sequence"/>
</dbReference>
<reference evidence="2" key="1">
    <citation type="journal article" date="2020" name="Stud. Mycol.">
        <title>101 Dothideomycetes genomes: a test case for predicting lifestyles and emergence of pathogens.</title>
        <authorList>
            <person name="Haridas S."/>
            <person name="Albert R."/>
            <person name="Binder M."/>
            <person name="Bloem J."/>
            <person name="Labutti K."/>
            <person name="Salamov A."/>
            <person name="Andreopoulos B."/>
            <person name="Baker S."/>
            <person name="Barry K."/>
            <person name="Bills G."/>
            <person name="Bluhm B."/>
            <person name="Cannon C."/>
            <person name="Castanera R."/>
            <person name="Culley D."/>
            <person name="Daum C."/>
            <person name="Ezra D."/>
            <person name="Gonzalez J."/>
            <person name="Henrissat B."/>
            <person name="Kuo A."/>
            <person name="Liang C."/>
            <person name="Lipzen A."/>
            <person name="Lutzoni F."/>
            <person name="Magnuson J."/>
            <person name="Mondo S."/>
            <person name="Nolan M."/>
            <person name="Ohm R."/>
            <person name="Pangilinan J."/>
            <person name="Park H.-J."/>
            <person name="Ramirez L."/>
            <person name="Alfaro M."/>
            <person name="Sun H."/>
            <person name="Tritt A."/>
            <person name="Yoshinaga Y."/>
            <person name="Zwiers L.-H."/>
            <person name="Turgeon B."/>
            <person name="Goodwin S."/>
            <person name="Spatafora J."/>
            <person name="Crous P."/>
            <person name="Grigoriev I."/>
        </authorList>
    </citation>
    <scope>NUCLEOTIDE SEQUENCE</scope>
    <source>
        <strain evidence="2">CBS 123094</strain>
    </source>
</reference>
<dbReference type="AlphaFoldDB" id="A0A6A5WZZ1"/>
<keyword evidence="3" id="KW-1185">Reference proteome</keyword>
<feature type="compositionally biased region" description="Basic and acidic residues" evidence="1">
    <location>
        <begin position="1"/>
        <end position="12"/>
    </location>
</feature>
<evidence type="ECO:0000313" key="2">
    <source>
        <dbReference type="EMBL" id="KAF2006758.1"/>
    </source>
</evidence>
<feature type="region of interest" description="Disordered" evidence="1">
    <location>
        <begin position="1"/>
        <end position="38"/>
    </location>
</feature>
<evidence type="ECO:0000256" key="1">
    <source>
        <dbReference type="SAM" id="MobiDB-lite"/>
    </source>
</evidence>
<proteinExistence type="predicted"/>
<sequence length="109" mass="11678">MSIEAQAHERRFLGPSPFVIDTKNATARGSSPPGGRWKTARDTLRALVGRGGGAVVRKSGRDGGAILKKNCPSQDTSCGPYWRNQPGECIAAPKDAVDRHVEHSQSNPK</sequence>
<dbReference type="EMBL" id="ML977559">
    <property type="protein sequence ID" value="KAF2006758.1"/>
    <property type="molecule type" value="Genomic_DNA"/>
</dbReference>
<protein>
    <submittedName>
        <fullName evidence="2">Uncharacterized protein</fullName>
    </submittedName>
</protein>
<name>A0A6A5WZZ1_9PLEO</name>
<gene>
    <name evidence="2" type="ORF">P154DRAFT_517786</name>
</gene>
<organism evidence="2 3">
    <name type="scientific">Amniculicola lignicola CBS 123094</name>
    <dbReference type="NCBI Taxonomy" id="1392246"/>
    <lineage>
        <taxon>Eukaryota</taxon>
        <taxon>Fungi</taxon>
        <taxon>Dikarya</taxon>
        <taxon>Ascomycota</taxon>
        <taxon>Pezizomycotina</taxon>
        <taxon>Dothideomycetes</taxon>
        <taxon>Pleosporomycetidae</taxon>
        <taxon>Pleosporales</taxon>
        <taxon>Amniculicolaceae</taxon>
        <taxon>Amniculicola</taxon>
    </lineage>
</organism>
<accession>A0A6A5WZZ1</accession>